<dbReference type="Proteomes" id="UP000297853">
    <property type="component" value="Unassembled WGS sequence"/>
</dbReference>
<feature type="compositionally biased region" description="Basic and acidic residues" evidence="1">
    <location>
        <begin position="209"/>
        <end position="220"/>
    </location>
</feature>
<evidence type="ECO:0000256" key="1">
    <source>
        <dbReference type="SAM" id="MobiDB-lite"/>
    </source>
</evidence>
<feature type="region of interest" description="Disordered" evidence="1">
    <location>
        <begin position="181"/>
        <end position="220"/>
    </location>
</feature>
<name>A0ABY2JF63_9MICO</name>
<protein>
    <submittedName>
        <fullName evidence="3">Uncharacterized protein</fullName>
    </submittedName>
</protein>
<accession>A0ABY2JF63</accession>
<keyword evidence="2" id="KW-1133">Transmembrane helix</keyword>
<reference evidence="3 4" key="1">
    <citation type="submission" date="2019-03" db="EMBL/GenBank/DDBJ databases">
        <title>Genomics of glacier-inhabiting Cryobacterium strains.</title>
        <authorList>
            <person name="Liu Q."/>
            <person name="Xin Y.-H."/>
        </authorList>
    </citation>
    <scope>NUCLEOTIDE SEQUENCE [LARGE SCALE GENOMIC DNA]</scope>
    <source>
        <strain evidence="3 4">TMT1-23-1</strain>
    </source>
</reference>
<gene>
    <name evidence="3" type="ORF">E3T28_05535</name>
</gene>
<dbReference type="EMBL" id="SOGQ01000026">
    <property type="protein sequence ID" value="TFD02287.1"/>
    <property type="molecule type" value="Genomic_DNA"/>
</dbReference>
<evidence type="ECO:0000256" key="2">
    <source>
        <dbReference type="SAM" id="Phobius"/>
    </source>
</evidence>
<sequence length="220" mass="24366">MDLSFLLSWVLIVFATISLVVFVSFFVLVRTLYKRIRRSRALSGAVLRSRTRLSWGPQHEVLKLQLRLQESLDSGQAAVGLARSSQGPLGELPRLFRRIAGEGVTLQSQLRLLTSETDRAVLAEELSVARRRVDQVAGLVRRLRSTVATGLGDLTDDSLTTLHTDVDQEVAALRAGVDELRGLNGDPLSGDRNGDRNRPDGLTIPRRPMSMDRLGRKNES</sequence>
<evidence type="ECO:0000313" key="3">
    <source>
        <dbReference type="EMBL" id="TFD02287.1"/>
    </source>
</evidence>
<keyword evidence="2" id="KW-0812">Transmembrane</keyword>
<comment type="caution">
    <text evidence="3">The sequence shown here is derived from an EMBL/GenBank/DDBJ whole genome shotgun (WGS) entry which is preliminary data.</text>
</comment>
<dbReference type="RefSeq" id="WP_134428728.1">
    <property type="nucleotide sequence ID" value="NZ_SOGQ01000026.1"/>
</dbReference>
<keyword evidence="2" id="KW-0472">Membrane</keyword>
<proteinExistence type="predicted"/>
<evidence type="ECO:0000313" key="4">
    <source>
        <dbReference type="Proteomes" id="UP000297853"/>
    </source>
</evidence>
<organism evidence="3 4">
    <name type="scientific">Cryobacterium sinapicolor</name>
    <dbReference type="NCBI Taxonomy" id="1259236"/>
    <lineage>
        <taxon>Bacteria</taxon>
        <taxon>Bacillati</taxon>
        <taxon>Actinomycetota</taxon>
        <taxon>Actinomycetes</taxon>
        <taxon>Micrococcales</taxon>
        <taxon>Microbacteriaceae</taxon>
        <taxon>Cryobacterium</taxon>
    </lineage>
</organism>
<keyword evidence="4" id="KW-1185">Reference proteome</keyword>
<feature type="transmembrane region" description="Helical" evidence="2">
    <location>
        <begin position="6"/>
        <end position="29"/>
    </location>
</feature>